<sequence>MRQRRQDLSRRKRRRQIKREQKFETSRLNRDKWWYCSTCKTRKSLRDGSLFSGSHLTLQQIVILIYWWSYDMSQAVIKHETGIGTNHTIVDGCNFLREECKTWLANNPDEIGGMDANGDPVVIEIDESKYFHRKYHRGQWREGHWVF</sequence>
<protein>
    <recommendedName>
        <fullName evidence="4">Transposase</fullName>
    </recommendedName>
</protein>
<evidence type="ECO:0000313" key="3">
    <source>
        <dbReference type="Proteomes" id="UP000735302"/>
    </source>
</evidence>
<evidence type="ECO:0000313" key="2">
    <source>
        <dbReference type="EMBL" id="GFO26424.1"/>
    </source>
</evidence>
<keyword evidence="1" id="KW-0812">Transmembrane</keyword>
<reference evidence="2 3" key="1">
    <citation type="journal article" date="2021" name="Elife">
        <title>Chloroplast acquisition without the gene transfer in kleptoplastic sea slugs, Plakobranchus ocellatus.</title>
        <authorList>
            <person name="Maeda T."/>
            <person name="Takahashi S."/>
            <person name="Yoshida T."/>
            <person name="Shimamura S."/>
            <person name="Takaki Y."/>
            <person name="Nagai Y."/>
            <person name="Toyoda A."/>
            <person name="Suzuki Y."/>
            <person name="Arimoto A."/>
            <person name="Ishii H."/>
            <person name="Satoh N."/>
            <person name="Nishiyama T."/>
            <person name="Hasebe M."/>
            <person name="Maruyama T."/>
            <person name="Minagawa J."/>
            <person name="Obokata J."/>
            <person name="Shigenobu S."/>
        </authorList>
    </citation>
    <scope>NUCLEOTIDE SEQUENCE [LARGE SCALE GENOMIC DNA]</scope>
</reference>
<evidence type="ECO:0000256" key="1">
    <source>
        <dbReference type="SAM" id="Phobius"/>
    </source>
</evidence>
<dbReference type="EMBL" id="BLXT01005830">
    <property type="protein sequence ID" value="GFO26424.1"/>
    <property type="molecule type" value="Genomic_DNA"/>
</dbReference>
<accession>A0AAV4C5V7</accession>
<dbReference type="Proteomes" id="UP000735302">
    <property type="component" value="Unassembled WGS sequence"/>
</dbReference>
<keyword evidence="3" id="KW-1185">Reference proteome</keyword>
<dbReference type="InterPro" id="IPR053164">
    <property type="entry name" value="IS1016-like_transposase"/>
</dbReference>
<proteinExistence type="predicted"/>
<keyword evidence="1" id="KW-0472">Membrane</keyword>
<gene>
    <name evidence="2" type="ORF">PoB_005292900</name>
</gene>
<keyword evidence="1" id="KW-1133">Transmembrane helix</keyword>
<organism evidence="2 3">
    <name type="scientific">Plakobranchus ocellatus</name>
    <dbReference type="NCBI Taxonomy" id="259542"/>
    <lineage>
        <taxon>Eukaryota</taxon>
        <taxon>Metazoa</taxon>
        <taxon>Spiralia</taxon>
        <taxon>Lophotrochozoa</taxon>
        <taxon>Mollusca</taxon>
        <taxon>Gastropoda</taxon>
        <taxon>Heterobranchia</taxon>
        <taxon>Euthyneura</taxon>
        <taxon>Panpulmonata</taxon>
        <taxon>Sacoglossa</taxon>
        <taxon>Placobranchoidea</taxon>
        <taxon>Plakobranchidae</taxon>
        <taxon>Plakobranchus</taxon>
    </lineage>
</organism>
<dbReference type="PANTHER" id="PTHR47163">
    <property type="entry name" value="DDE_TNP_IS1595 DOMAIN-CONTAINING PROTEIN"/>
    <property type="match status" value="1"/>
</dbReference>
<feature type="transmembrane region" description="Helical" evidence="1">
    <location>
        <begin position="50"/>
        <end position="68"/>
    </location>
</feature>
<name>A0AAV4C5V7_9GAST</name>
<comment type="caution">
    <text evidence="2">The sequence shown here is derived from an EMBL/GenBank/DDBJ whole genome shotgun (WGS) entry which is preliminary data.</text>
</comment>
<dbReference type="AlphaFoldDB" id="A0AAV4C5V7"/>
<evidence type="ECO:0008006" key="4">
    <source>
        <dbReference type="Google" id="ProtNLM"/>
    </source>
</evidence>
<dbReference type="PANTHER" id="PTHR47163:SF2">
    <property type="entry name" value="SI:DKEY-17M8.2"/>
    <property type="match status" value="1"/>
</dbReference>